<proteinExistence type="predicted"/>
<name>A0A089NRL8_9HYPH</name>
<organism evidence="1 2">
    <name type="scientific">Methylobacterium oryzae CBMB20</name>
    <dbReference type="NCBI Taxonomy" id="693986"/>
    <lineage>
        <taxon>Bacteria</taxon>
        <taxon>Pseudomonadati</taxon>
        <taxon>Pseudomonadota</taxon>
        <taxon>Alphaproteobacteria</taxon>
        <taxon>Hyphomicrobiales</taxon>
        <taxon>Methylobacteriaceae</taxon>
        <taxon>Methylobacterium</taxon>
    </lineage>
</organism>
<accession>A0A089NRL8</accession>
<protein>
    <submittedName>
        <fullName evidence="1">FkbH like protein</fullName>
    </submittedName>
</protein>
<dbReference type="HOGENOM" id="CLU_018095_1_0_5"/>
<dbReference type="Gene3D" id="3.40.50.1000">
    <property type="entry name" value="HAD superfamily/HAD-like"/>
    <property type="match status" value="1"/>
</dbReference>
<dbReference type="NCBIfam" id="TIGR01681">
    <property type="entry name" value="HAD-SF-IIIC"/>
    <property type="match status" value="1"/>
</dbReference>
<dbReference type="STRING" id="693986.MOC_1430"/>
<dbReference type="InterPro" id="IPR023214">
    <property type="entry name" value="HAD_sf"/>
</dbReference>
<dbReference type="eggNOG" id="COG3882">
    <property type="taxonomic scope" value="Bacteria"/>
</dbReference>
<dbReference type="EMBL" id="CP003811">
    <property type="protein sequence ID" value="AIQ89185.1"/>
    <property type="molecule type" value="Genomic_DNA"/>
</dbReference>
<reference evidence="1 2" key="1">
    <citation type="journal article" date="2014" name="PLoS ONE">
        <title>Genome Information of Methylobacterium oryzae, a Plant-Probiotic Methylotroph in the Phyllosphere.</title>
        <authorList>
            <person name="Kwak M.J."/>
            <person name="Jeong H."/>
            <person name="Madhaiyan M."/>
            <person name="Lee Y."/>
            <person name="Sa T.M."/>
            <person name="Oh T.K."/>
            <person name="Kim J.F."/>
        </authorList>
    </citation>
    <scope>NUCLEOTIDE SEQUENCE [LARGE SCALE GENOMIC DNA]</scope>
    <source>
        <strain evidence="1 2">CBMB20</strain>
    </source>
</reference>
<dbReference type="RefSeq" id="WP_043756276.1">
    <property type="nucleotide sequence ID" value="NZ_CP003811.1"/>
</dbReference>
<dbReference type="Proteomes" id="UP000029492">
    <property type="component" value="Chromosome"/>
</dbReference>
<evidence type="ECO:0000313" key="1">
    <source>
        <dbReference type="EMBL" id="AIQ89185.1"/>
    </source>
</evidence>
<dbReference type="SUPFAM" id="SSF56784">
    <property type="entry name" value="HAD-like"/>
    <property type="match status" value="1"/>
</dbReference>
<dbReference type="InterPro" id="IPR010037">
    <property type="entry name" value="FkbH_domain"/>
</dbReference>
<dbReference type="NCBIfam" id="TIGR01686">
    <property type="entry name" value="FkbH"/>
    <property type="match status" value="1"/>
</dbReference>
<sequence>MTTARALSIGFVGNVVTNPFGKMAGRLADLATVSCEHLPIGQIEQVLAGPAAADVLIVHLDHRWFFDVAPDEAAVARARGLAELVSARLARAPGTIILNTVPFVPVSSVESDLHDQLAALARVNAVLFDLARAQERVSVVDAAGALALLGFANAFRERNRYMYQMPYAPAAVDALNARYADAVAARLRARRKVVVVDADNTLWGGVVGEDGVENLEVDSDYPGIVHTQLQRQLLRLKGLGILLCAVTKNNEEDFRAVFAQRAMPLRLDDFVAYRSNWSEKSENIRDLAATLNLGLDSFVFLDDNPFEIEEVRARLPGVECHLFDRTRPEQALTLLDGIASLRARNVTAEDLAKTEQYRGEAQRQELQRSAASMDDYLASLEIRVHVARNNPGSLRRVTQLINKTNQFNLTTRRYTEDEVATAMQEGGVYAARVVDRFGDMGIVGVAIVRGGELETFLMSCRALGRRIEAQILRHVCHQEGDRDLKARYRPSAKNRMVETFLDDNGFEPLSAGPEGKTYRLTRGPDDTPYIHIVAE</sequence>
<dbReference type="Gene3D" id="3.40.50.1110">
    <property type="entry name" value="SGNH hydrolase"/>
    <property type="match status" value="1"/>
</dbReference>
<dbReference type="AlphaFoldDB" id="A0A089NRL8"/>
<dbReference type="InterPro" id="IPR010033">
    <property type="entry name" value="HAD_SF_ppase_IIIC"/>
</dbReference>
<dbReference type="GO" id="GO:0016788">
    <property type="term" value="F:hydrolase activity, acting on ester bonds"/>
    <property type="evidence" value="ECO:0007669"/>
    <property type="project" value="UniProtKB-ARBA"/>
</dbReference>
<gene>
    <name evidence="1" type="ORF">MOC_1430</name>
</gene>
<evidence type="ECO:0000313" key="2">
    <source>
        <dbReference type="Proteomes" id="UP000029492"/>
    </source>
</evidence>
<dbReference type="InterPro" id="IPR036412">
    <property type="entry name" value="HAD-like_sf"/>
</dbReference>
<dbReference type="InterPro" id="IPR036514">
    <property type="entry name" value="SGNH_hydro_sf"/>
</dbReference>
<dbReference type="KEGG" id="mor:MOC_1430"/>
<keyword evidence="2" id="KW-1185">Reference proteome</keyword>